<evidence type="ECO:0000259" key="1">
    <source>
        <dbReference type="Pfam" id="PF13577"/>
    </source>
</evidence>
<dbReference type="eggNOG" id="COG5517">
    <property type="taxonomic scope" value="Bacteria"/>
</dbReference>
<gene>
    <name evidence="2" type="ordered locus">Gbro_4383</name>
</gene>
<dbReference type="RefSeq" id="WP_012836013.1">
    <property type="nucleotide sequence ID" value="NC_013441.1"/>
</dbReference>
<dbReference type="InterPro" id="IPR032710">
    <property type="entry name" value="NTF2-like_dom_sf"/>
</dbReference>
<reference evidence="3" key="1">
    <citation type="submission" date="2009-10" db="EMBL/GenBank/DDBJ databases">
        <title>The complete chromosome of Gordonia bronchialis DSM 43247.</title>
        <authorList>
            <consortium name="US DOE Joint Genome Institute (JGI-PGF)"/>
            <person name="Lucas S."/>
            <person name="Copeland A."/>
            <person name="Lapidus A."/>
            <person name="Glavina del Rio T."/>
            <person name="Dalin E."/>
            <person name="Tice H."/>
            <person name="Bruce D."/>
            <person name="Goodwin L."/>
            <person name="Pitluck S."/>
            <person name="Kyrpides N."/>
            <person name="Mavromatis K."/>
            <person name="Ivanova N."/>
            <person name="Ovchinnikova G."/>
            <person name="Saunders E."/>
            <person name="Brettin T."/>
            <person name="Detter J.C."/>
            <person name="Han C."/>
            <person name="Larimer F."/>
            <person name="Land M."/>
            <person name="Hauser L."/>
            <person name="Markowitz V."/>
            <person name="Cheng J.-F."/>
            <person name="Hugenholtz P."/>
            <person name="Woyke T."/>
            <person name="Wu D."/>
            <person name="Jando M."/>
            <person name="Schneider S."/>
            <person name="Goeker M."/>
            <person name="Klenk H.-P."/>
            <person name="Eisen J.A."/>
        </authorList>
    </citation>
    <scope>NUCLEOTIDE SEQUENCE [LARGE SCALE GENOMIC DNA]</scope>
    <source>
        <strain evidence="3">ATCC 25592 / DSM 43247 / BCRC 13721 / JCM 3198 / KCTC 3076 / NBRC 16047 / NCTC 10667</strain>
    </source>
</reference>
<dbReference type="STRING" id="526226.Gbro_4383"/>
<evidence type="ECO:0000313" key="3">
    <source>
        <dbReference type="Proteomes" id="UP000001219"/>
    </source>
</evidence>
<dbReference type="Proteomes" id="UP000001219">
    <property type="component" value="Chromosome"/>
</dbReference>
<feature type="domain" description="SnoaL-like" evidence="1">
    <location>
        <begin position="8"/>
        <end position="125"/>
    </location>
</feature>
<sequence>MWRVLNDDIAAIKTLKYRYLRALDTKDWESFAATLTDDVTGNYGESLQFGNRDELVGYMRANVGPAVITEHRVDHPEIEIGGDEASGRWYLQDRVIVPDFEFMLIGAAFYDDRYRRTPDGWRISATGYDRTYEATMKLADVPSFTVRTGAAIHT</sequence>
<dbReference type="HOGENOM" id="CLU_106738_5_0_11"/>
<dbReference type="EMBL" id="CP001802">
    <property type="protein sequence ID" value="ACY23524.1"/>
    <property type="molecule type" value="Genomic_DNA"/>
</dbReference>
<organism evidence="2 3">
    <name type="scientific">Gordonia bronchialis (strain ATCC 25592 / DSM 43247 / BCRC 13721 / JCM 3198 / KCTC 3076 / NBRC 16047 / NCTC 10667)</name>
    <name type="common">Rhodococcus bronchialis</name>
    <dbReference type="NCBI Taxonomy" id="526226"/>
    <lineage>
        <taxon>Bacteria</taxon>
        <taxon>Bacillati</taxon>
        <taxon>Actinomycetota</taxon>
        <taxon>Actinomycetes</taxon>
        <taxon>Mycobacteriales</taxon>
        <taxon>Gordoniaceae</taxon>
        <taxon>Gordonia</taxon>
    </lineage>
</organism>
<dbReference type="AlphaFoldDB" id="D0L638"/>
<proteinExistence type="predicted"/>
<dbReference type="OrthoDB" id="4941530at2"/>
<keyword evidence="3" id="KW-1185">Reference proteome</keyword>
<dbReference type="CDD" id="cd00531">
    <property type="entry name" value="NTF2_like"/>
    <property type="match status" value="1"/>
</dbReference>
<protein>
    <submittedName>
        <fullName evidence="2">Bile acid 7-alpha dehydratase</fullName>
    </submittedName>
</protein>
<dbReference type="KEGG" id="gbr:Gbro_4383"/>
<evidence type="ECO:0000313" key="2">
    <source>
        <dbReference type="EMBL" id="ACY23524.1"/>
    </source>
</evidence>
<dbReference type="SUPFAM" id="SSF54427">
    <property type="entry name" value="NTF2-like"/>
    <property type="match status" value="1"/>
</dbReference>
<reference evidence="2 3" key="2">
    <citation type="journal article" date="2010" name="Stand. Genomic Sci.">
        <title>Complete genome sequence of Gordonia bronchialis type strain (3410).</title>
        <authorList>
            <person name="Ivanova N."/>
            <person name="Sikorski J."/>
            <person name="Jando M."/>
            <person name="Lapidus A."/>
            <person name="Nolan M."/>
            <person name="Lucas S."/>
            <person name="Del Rio T.G."/>
            <person name="Tice H."/>
            <person name="Copeland A."/>
            <person name="Cheng J.F."/>
            <person name="Chen F."/>
            <person name="Bruce D."/>
            <person name="Goodwin L."/>
            <person name="Pitluck S."/>
            <person name="Mavromatis K."/>
            <person name="Ovchinnikova G."/>
            <person name="Pati A."/>
            <person name="Chen A."/>
            <person name="Palaniappan K."/>
            <person name="Land M."/>
            <person name="Hauser L."/>
            <person name="Chang Y.J."/>
            <person name="Jeffries C.D."/>
            <person name="Chain P."/>
            <person name="Saunders E."/>
            <person name="Han C."/>
            <person name="Detter J.C."/>
            <person name="Brettin T."/>
            <person name="Rohde M."/>
            <person name="Goker M."/>
            <person name="Bristow J."/>
            <person name="Eisen J.A."/>
            <person name="Markowitz V."/>
            <person name="Hugenholtz P."/>
            <person name="Klenk H.P."/>
            <person name="Kyrpides N.C."/>
        </authorList>
    </citation>
    <scope>NUCLEOTIDE SEQUENCE [LARGE SCALE GENOMIC DNA]</scope>
    <source>
        <strain evidence="3">ATCC 25592 / DSM 43247 / BCRC 13721 / JCM 3198 / KCTC 3076 / NBRC 16047 / NCTC 10667</strain>
    </source>
</reference>
<dbReference type="InterPro" id="IPR037401">
    <property type="entry name" value="SnoaL-like"/>
</dbReference>
<dbReference type="Gene3D" id="3.10.450.50">
    <property type="match status" value="1"/>
</dbReference>
<name>D0L638_GORB4</name>
<accession>D0L638</accession>
<dbReference type="Pfam" id="PF13577">
    <property type="entry name" value="SnoaL_4"/>
    <property type="match status" value="1"/>
</dbReference>